<keyword evidence="1" id="KW-0132">Cell division</keyword>
<dbReference type="CDD" id="cd20515">
    <property type="entry name" value="CYCLIN_CCND_rpt1"/>
    <property type="match status" value="1"/>
</dbReference>
<dbReference type="PANTHER" id="PTHR10177">
    <property type="entry name" value="CYCLINS"/>
    <property type="match status" value="1"/>
</dbReference>
<dbReference type="SUPFAM" id="SSF47954">
    <property type="entry name" value="Cyclin-like"/>
    <property type="match status" value="2"/>
</dbReference>
<comment type="similarity">
    <text evidence="4">Belongs to the cyclin family.</text>
</comment>
<dbReference type="PROSITE" id="PS00292">
    <property type="entry name" value="CYCLINS"/>
    <property type="match status" value="1"/>
</dbReference>
<dbReference type="EMBL" id="HAAD01004887">
    <property type="protein sequence ID" value="CDG71119.1"/>
    <property type="molecule type" value="mRNA"/>
</dbReference>
<organism evidence="7">
    <name type="scientific">Hydra vulgaris</name>
    <name type="common">Hydra</name>
    <name type="synonym">Hydra attenuata</name>
    <dbReference type="NCBI Taxonomy" id="6087"/>
    <lineage>
        <taxon>Eukaryota</taxon>
        <taxon>Metazoa</taxon>
        <taxon>Cnidaria</taxon>
        <taxon>Hydrozoa</taxon>
        <taxon>Hydroidolina</taxon>
        <taxon>Anthoathecata</taxon>
        <taxon>Aplanulata</taxon>
        <taxon>Hydridae</taxon>
        <taxon>Hydra</taxon>
    </lineage>
</organism>
<dbReference type="SMART" id="SM00385">
    <property type="entry name" value="CYCLIN"/>
    <property type="match status" value="2"/>
</dbReference>
<reference evidence="7" key="1">
    <citation type="journal article" date="2013" name="Genome Biol. Evol.">
        <title>Punctuated emergences of genetic and phenotypic innovations in eumetazoan, bilaterian, euteleostome, and hominidae ancestors.</title>
        <authorList>
            <person name="Wenger Y."/>
            <person name="Galliot B."/>
        </authorList>
    </citation>
    <scope>NUCLEOTIDE SEQUENCE</scope>
    <source>
        <tissue evidence="7">Whole animals</tissue>
    </source>
</reference>
<proteinExistence type="evidence at transcript level"/>
<dbReference type="InterPro" id="IPR013763">
    <property type="entry name" value="Cyclin-like_dom"/>
</dbReference>
<dbReference type="Pfam" id="PF00134">
    <property type="entry name" value="Cyclin_N"/>
    <property type="match status" value="1"/>
</dbReference>
<dbReference type="Pfam" id="PF02984">
    <property type="entry name" value="Cyclin_C"/>
    <property type="match status" value="1"/>
</dbReference>
<feature type="domain" description="Cyclin-like" evidence="5">
    <location>
        <begin position="161"/>
        <end position="260"/>
    </location>
</feature>
<feature type="domain" description="Cyclin C-terminal" evidence="6">
    <location>
        <begin position="157"/>
        <end position="294"/>
    </location>
</feature>
<evidence type="ECO:0000259" key="5">
    <source>
        <dbReference type="SMART" id="SM00385"/>
    </source>
</evidence>
<evidence type="ECO:0000256" key="1">
    <source>
        <dbReference type="ARBA" id="ARBA00022618"/>
    </source>
</evidence>
<dbReference type="OMA" id="KEIKPYM"/>
<dbReference type="FunFam" id="1.10.472.10:FF:000003">
    <property type="entry name" value="G1/S-specific cyclin-D2"/>
    <property type="match status" value="1"/>
</dbReference>
<feature type="domain" description="Cyclin-like" evidence="5">
    <location>
        <begin position="64"/>
        <end position="148"/>
    </location>
</feature>
<dbReference type="SMART" id="SM01332">
    <property type="entry name" value="Cyclin_C"/>
    <property type="match status" value="1"/>
</dbReference>
<dbReference type="OrthoDB" id="306099at2759"/>
<evidence type="ECO:0000313" key="7">
    <source>
        <dbReference type="EMBL" id="CDG71119.1"/>
    </source>
</evidence>
<accession>T2MGB1</accession>
<dbReference type="GO" id="GO:0051301">
    <property type="term" value="P:cell division"/>
    <property type="evidence" value="ECO:0007669"/>
    <property type="project" value="UniProtKB-KW"/>
</dbReference>
<protein>
    <submittedName>
        <fullName evidence="7">G1/S-specific cyclin-D2</fullName>
    </submittedName>
</protein>
<name>T2MGB1_HYDVU</name>
<keyword evidence="3" id="KW-0131">Cell cycle</keyword>
<keyword evidence="2 4" id="KW-0195">Cyclin</keyword>
<evidence type="ECO:0000256" key="3">
    <source>
        <dbReference type="ARBA" id="ARBA00023306"/>
    </source>
</evidence>
<evidence type="ECO:0000259" key="6">
    <source>
        <dbReference type="SMART" id="SM01332"/>
    </source>
</evidence>
<dbReference type="CDD" id="cd20516">
    <property type="entry name" value="CYCLIN_CCND_rpt2"/>
    <property type="match status" value="1"/>
</dbReference>
<dbReference type="AlphaFoldDB" id="T2MGB1"/>
<dbReference type="Gene3D" id="1.10.472.10">
    <property type="entry name" value="Cyclin-like"/>
    <property type="match status" value="2"/>
</dbReference>
<evidence type="ECO:0000256" key="4">
    <source>
        <dbReference type="RuleBase" id="RU000383"/>
    </source>
</evidence>
<gene>
    <name evidence="7" type="primary">CCND2</name>
</gene>
<dbReference type="InterPro" id="IPR039361">
    <property type="entry name" value="Cyclin"/>
</dbReference>
<evidence type="ECO:0000256" key="2">
    <source>
        <dbReference type="ARBA" id="ARBA00023127"/>
    </source>
</evidence>
<dbReference type="InterPro" id="IPR006671">
    <property type="entry name" value="Cyclin_N"/>
</dbReference>
<dbReference type="InterPro" id="IPR048258">
    <property type="entry name" value="Cyclins_cyclin-box"/>
</dbReference>
<sequence>MDLLCNESNSIANVQKSTLDKNLIDDNRVLERLLKVEDHYTPRCDYFKIVQKDIQPYMRKLVVSWMFEVCEEQRCEDDVFPLSVNLLDRYLSLVSIQKTQLQLLGTTCMFLASKLKETIPLTAEKLVIYTDNSVTLEELLDWEIIVLNSLRWDIAAVVPNDFIEYLFSRMELLPCTETETIRKHANSYISLGCIDFRFSIFNSPSMIAAAAICAACQGLSYQLGSSFPTKSEVIHRLTEITGVDEDCLVECQQRMEDVLRTSLLQETTKLNEYDNNNDTSKLINEQQYSLTPTDILAVSF</sequence>
<dbReference type="InterPro" id="IPR036915">
    <property type="entry name" value="Cyclin-like_sf"/>
</dbReference>
<dbReference type="InterPro" id="IPR004367">
    <property type="entry name" value="Cyclin_C-dom"/>
</dbReference>
<dbReference type="KEGG" id="hmg:100198325"/>